<keyword evidence="4 8" id="KW-0812">Transmembrane</keyword>
<dbReference type="InterPro" id="IPR026392">
    <property type="entry name" value="Exo/Archaeosortase_dom"/>
</dbReference>
<keyword evidence="6 8" id="KW-1133">Transmembrane helix</keyword>
<reference evidence="10 11" key="1">
    <citation type="journal article" date="2016" name="MBio">
        <title>Lateral Gene Transfer in a Heavy Metal-Contaminated-Groundwater Microbial Community.</title>
        <authorList>
            <person name="Hemme C.L."/>
            <person name="Green S.J."/>
            <person name="Rishishwar L."/>
            <person name="Prakash O."/>
            <person name="Pettenato A."/>
            <person name="Chakraborty R."/>
            <person name="Deutschbauer A.M."/>
            <person name="Van Nostrand J.D."/>
            <person name="Wu L."/>
            <person name="He Z."/>
            <person name="Jordan I.K."/>
            <person name="Hazen T.C."/>
            <person name="Arkin A.P."/>
            <person name="Kostka J.E."/>
            <person name="Zhou J."/>
        </authorList>
    </citation>
    <scope>NUCLEOTIDE SEQUENCE [LARGE SCALE GENOMIC DNA]</scope>
    <source>
        <strain evidence="10 11">FW104-T7</strain>
    </source>
</reference>
<feature type="transmembrane region" description="Helical" evidence="8">
    <location>
        <begin position="82"/>
        <end position="99"/>
    </location>
</feature>
<dbReference type="InterPro" id="IPR017540">
    <property type="entry name" value="Exosortase-1"/>
</dbReference>
<keyword evidence="3" id="KW-0645">Protease</keyword>
<evidence type="ECO:0000256" key="4">
    <source>
        <dbReference type="ARBA" id="ARBA00022692"/>
    </source>
</evidence>
<evidence type="ECO:0000256" key="5">
    <source>
        <dbReference type="ARBA" id="ARBA00022801"/>
    </source>
</evidence>
<keyword evidence="11" id="KW-1185">Reference proteome</keyword>
<comment type="caution">
    <text evidence="10">The sequence shown here is derived from an EMBL/GenBank/DDBJ whole genome shotgun (WGS) entry which is preliminary data.</text>
</comment>
<evidence type="ECO:0000313" key="11">
    <source>
        <dbReference type="Proteomes" id="UP000076131"/>
    </source>
</evidence>
<dbReference type="AlphaFoldDB" id="A0A154QDH3"/>
<dbReference type="RefSeq" id="WP_008434071.1">
    <property type="nucleotide sequence ID" value="NZ_LVJS01000139.1"/>
</dbReference>
<feature type="transmembrane region" description="Helical" evidence="8">
    <location>
        <begin position="221"/>
        <end position="241"/>
    </location>
</feature>
<dbReference type="Pfam" id="PF11984">
    <property type="entry name" value="DUF3485"/>
    <property type="match status" value="1"/>
</dbReference>
<dbReference type="EMBL" id="LVJS01000139">
    <property type="protein sequence ID" value="KZC22023.1"/>
    <property type="molecule type" value="Genomic_DNA"/>
</dbReference>
<evidence type="ECO:0000256" key="6">
    <source>
        <dbReference type="ARBA" id="ARBA00022989"/>
    </source>
</evidence>
<evidence type="ECO:0000256" key="8">
    <source>
        <dbReference type="SAM" id="Phobius"/>
    </source>
</evidence>
<dbReference type="NCBIfam" id="TIGR02602">
    <property type="entry name" value="8TM_EpsH"/>
    <property type="match status" value="1"/>
</dbReference>
<protein>
    <submittedName>
        <fullName evidence="10">Exosortase</fullName>
    </submittedName>
</protein>
<feature type="transmembrane region" description="Helical" evidence="8">
    <location>
        <begin position="303"/>
        <end position="325"/>
    </location>
</feature>
<dbReference type="InterPro" id="IPR013426">
    <property type="entry name" value="EpsH-like"/>
</dbReference>
<dbReference type="InterPro" id="IPR014263">
    <property type="entry name" value="Methanolan_biosynth_EpsI"/>
</dbReference>
<keyword evidence="2" id="KW-1003">Cell membrane</keyword>
<feature type="domain" description="Methanolan biosynthesis EpsI" evidence="9">
    <location>
        <begin position="309"/>
        <end position="501"/>
    </location>
</feature>
<dbReference type="Proteomes" id="UP000076131">
    <property type="component" value="Unassembled WGS sequence"/>
</dbReference>
<comment type="subcellular location">
    <subcellularLocation>
        <location evidence="1">Cell membrane</location>
        <topology evidence="1">Multi-pass membrane protein</topology>
    </subcellularLocation>
</comment>
<dbReference type="GO" id="GO:0008233">
    <property type="term" value="F:peptidase activity"/>
    <property type="evidence" value="ECO:0007669"/>
    <property type="project" value="UniProtKB-KW"/>
</dbReference>
<dbReference type="eggNOG" id="COG1269">
    <property type="taxonomic scope" value="Bacteria"/>
</dbReference>
<evidence type="ECO:0000256" key="1">
    <source>
        <dbReference type="ARBA" id="ARBA00004651"/>
    </source>
</evidence>
<keyword evidence="5" id="KW-0378">Hydrolase</keyword>
<dbReference type="NCBIfam" id="TIGR02914">
    <property type="entry name" value="EpsI_fam"/>
    <property type="match status" value="1"/>
</dbReference>
<evidence type="ECO:0000256" key="2">
    <source>
        <dbReference type="ARBA" id="ARBA00022475"/>
    </source>
</evidence>
<sequence length="522" mass="56843">MNRPFAAVAGFSVRTPDWVLAAAAFAVAVVVLLVCYWRTVQSLVWAWAHDGTYQYAFLIFPLSLWVASGLRHQLQASEPVPSIWGLAAVTALVFVWYAGRLLDVNLAQHFAFVALFPALVLACWGWQALWVLAFPLGYLVVFAVPWGDALVGPLQDITAHFAVRALELTGTPVLLNGREIITPSAVWMVADACSGVKFFIACTALGCLYAYLMYRRWWKRVVFVALAAVVPVVANGLRVYFTVLIGETWGPEYATGTDHLIFGWQFFGTVLLLLLLVGWFFRDPPVMSEHSLARGNMPATARTMVWPAAVALLIAGPALAVGLAAPVPPETVQLTAPTIAGWNGPQAAADGWRPIFRGAAGQVRVSYQSAASGDVVELFHAIYTGKPRRGHTLITYGNDLYDPARAQILSRTRRQLDLASGWSTTAAELRLAGASGSRLVWYWYCVDRHCTRSPVLAKLLQAWAVLRGQLPRSSVWALSSPVGGDDADRVRTKLHVFAQALPVPGTPEVQAQQSPDLAGSQP</sequence>
<gene>
    <name evidence="10" type="ORF">RHOFW104T7_02710</name>
</gene>
<dbReference type="NCBIfam" id="TIGR04178">
    <property type="entry name" value="exo_archaeo"/>
    <property type="match status" value="1"/>
</dbReference>
<feature type="transmembrane region" description="Helical" evidence="8">
    <location>
        <begin position="18"/>
        <end position="40"/>
    </location>
</feature>
<dbReference type="STRING" id="416169.RHOFW104T7_02710"/>
<keyword evidence="7 8" id="KW-0472">Membrane</keyword>
<name>A0A154QDH3_9GAMM</name>
<feature type="transmembrane region" description="Helical" evidence="8">
    <location>
        <begin position="261"/>
        <end position="282"/>
    </location>
</feature>
<accession>A0A154QDH3</accession>
<dbReference type="InterPro" id="IPR019127">
    <property type="entry name" value="Exosortase"/>
</dbReference>
<proteinExistence type="predicted"/>
<dbReference type="Pfam" id="PF09721">
    <property type="entry name" value="Exosortase_EpsH"/>
    <property type="match status" value="1"/>
</dbReference>
<feature type="transmembrane region" description="Helical" evidence="8">
    <location>
        <begin position="111"/>
        <end position="144"/>
    </location>
</feature>
<dbReference type="GO" id="GO:0005886">
    <property type="term" value="C:plasma membrane"/>
    <property type="evidence" value="ECO:0007669"/>
    <property type="project" value="UniProtKB-SubCell"/>
</dbReference>
<evidence type="ECO:0000256" key="3">
    <source>
        <dbReference type="ARBA" id="ARBA00022670"/>
    </source>
</evidence>
<evidence type="ECO:0000313" key="10">
    <source>
        <dbReference type="EMBL" id="KZC22023.1"/>
    </source>
</evidence>
<evidence type="ECO:0000256" key="7">
    <source>
        <dbReference type="ARBA" id="ARBA00023136"/>
    </source>
</evidence>
<feature type="transmembrane region" description="Helical" evidence="8">
    <location>
        <begin position="52"/>
        <end position="70"/>
    </location>
</feature>
<feature type="transmembrane region" description="Helical" evidence="8">
    <location>
        <begin position="196"/>
        <end position="214"/>
    </location>
</feature>
<dbReference type="GO" id="GO:0006508">
    <property type="term" value="P:proteolysis"/>
    <property type="evidence" value="ECO:0007669"/>
    <property type="project" value="UniProtKB-KW"/>
</dbReference>
<organism evidence="10 11">
    <name type="scientific">Rhodanobacter thiooxydans</name>
    <dbReference type="NCBI Taxonomy" id="416169"/>
    <lineage>
        <taxon>Bacteria</taxon>
        <taxon>Pseudomonadati</taxon>
        <taxon>Pseudomonadota</taxon>
        <taxon>Gammaproteobacteria</taxon>
        <taxon>Lysobacterales</taxon>
        <taxon>Rhodanobacteraceae</taxon>
        <taxon>Rhodanobacter</taxon>
    </lineage>
</organism>
<evidence type="ECO:0000259" key="9">
    <source>
        <dbReference type="Pfam" id="PF11984"/>
    </source>
</evidence>
<dbReference type="NCBIfam" id="TIGR03109">
    <property type="entry name" value="exosort_XrtA"/>
    <property type="match status" value="1"/>
</dbReference>